<dbReference type="Proteomes" id="UP000001542">
    <property type="component" value="Unassembled WGS sequence"/>
</dbReference>
<evidence type="ECO:0000313" key="2">
    <source>
        <dbReference type="EMBL" id="EAX99400.1"/>
    </source>
</evidence>
<feature type="compositionally biased region" description="Low complexity" evidence="1">
    <location>
        <begin position="441"/>
        <end position="455"/>
    </location>
</feature>
<feature type="compositionally biased region" description="Basic and acidic residues" evidence="1">
    <location>
        <begin position="1"/>
        <end position="12"/>
    </location>
</feature>
<feature type="region of interest" description="Disordered" evidence="1">
    <location>
        <begin position="1"/>
        <end position="31"/>
    </location>
</feature>
<dbReference type="VEuPathDB" id="TrichDB:TVAGG3_0701520"/>
<evidence type="ECO:0000256" key="1">
    <source>
        <dbReference type="SAM" id="MobiDB-lite"/>
    </source>
</evidence>
<dbReference type="EMBL" id="DS113639">
    <property type="protein sequence ID" value="EAX99400.1"/>
    <property type="molecule type" value="Genomic_DNA"/>
</dbReference>
<dbReference type="OrthoDB" id="10562678at2759"/>
<protein>
    <submittedName>
        <fullName evidence="2">Uncharacterized protein</fullName>
    </submittedName>
</protein>
<accession>A2F6S2</accession>
<reference evidence="2" key="2">
    <citation type="journal article" date="2007" name="Science">
        <title>Draft genome sequence of the sexually transmitted pathogen Trichomonas vaginalis.</title>
        <authorList>
            <person name="Carlton J.M."/>
            <person name="Hirt R.P."/>
            <person name="Silva J.C."/>
            <person name="Delcher A.L."/>
            <person name="Schatz M."/>
            <person name="Zhao Q."/>
            <person name="Wortman J.R."/>
            <person name="Bidwell S.L."/>
            <person name="Alsmark U.C.M."/>
            <person name="Besteiro S."/>
            <person name="Sicheritz-Ponten T."/>
            <person name="Noel C.J."/>
            <person name="Dacks J.B."/>
            <person name="Foster P.G."/>
            <person name="Simillion C."/>
            <person name="Van de Peer Y."/>
            <person name="Miranda-Saavedra D."/>
            <person name="Barton G.J."/>
            <person name="Westrop G.D."/>
            <person name="Mueller S."/>
            <person name="Dessi D."/>
            <person name="Fiori P.L."/>
            <person name="Ren Q."/>
            <person name="Paulsen I."/>
            <person name="Zhang H."/>
            <person name="Bastida-Corcuera F.D."/>
            <person name="Simoes-Barbosa A."/>
            <person name="Brown M.T."/>
            <person name="Hayes R.D."/>
            <person name="Mukherjee M."/>
            <person name="Okumura C.Y."/>
            <person name="Schneider R."/>
            <person name="Smith A.J."/>
            <person name="Vanacova S."/>
            <person name="Villalvazo M."/>
            <person name="Haas B.J."/>
            <person name="Pertea M."/>
            <person name="Feldblyum T.V."/>
            <person name="Utterback T.R."/>
            <person name="Shu C.L."/>
            <person name="Osoegawa K."/>
            <person name="de Jong P.J."/>
            <person name="Hrdy I."/>
            <person name="Horvathova L."/>
            <person name="Zubacova Z."/>
            <person name="Dolezal P."/>
            <person name="Malik S.B."/>
            <person name="Logsdon J.M. Jr."/>
            <person name="Henze K."/>
            <person name="Gupta A."/>
            <person name="Wang C.C."/>
            <person name="Dunne R.L."/>
            <person name="Upcroft J.A."/>
            <person name="Upcroft P."/>
            <person name="White O."/>
            <person name="Salzberg S.L."/>
            <person name="Tang P."/>
            <person name="Chiu C.-H."/>
            <person name="Lee Y.-S."/>
            <person name="Embley T.M."/>
            <person name="Coombs G.H."/>
            <person name="Mottram J.C."/>
            <person name="Tachezy J."/>
            <person name="Fraser-Liggett C.M."/>
            <person name="Johnson P.J."/>
        </authorList>
    </citation>
    <scope>NUCLEOTIDE SEQUENCE [LARGE SCALE GENOMIC DNA]</scope>
    <source>
        <strain evidence="2">G3</strain>
    </source>
</reference>
<gene>
    <name evidence="2" type="ORF">TVAG_043080</name>
</gene>
<dbReference type="VEuPathDB" id="TrichDB:TVAG_043080"/>
<feature type="compositionally biased region" description="Basic and acidic residues" evidence="1">
    <location>
        <begin position="320"/>
        <end position="329"/>
    </location>
</feature>
<dbReference type="RefSeq" id="XP_001312330.1">
    <property type="nucleotide sequence ID" value="XM_001312329.1"/>
</dbReference>
<dbReference type="InParanoid" id="A2F6S2"/>
<feature type="region of interest" description="Disordered" evidence="1">
    <location>
        <begin position="306"/>
        <end position="329"/>
    </location>
</feature>
<feature type="region of interest" description="Disordered" evidence="1">
    <location>
        <begin position="341"/>
        <end position="362"/>
    </location>
</feature>
<keyword evidence="3" id="KW-1185">Reference proteome</keyword>
<dbReference type="KEGG" id="tva:4757206"/>
<sequence>MSLVRSGRENYPRKLHTLSSTPKQSFSREKDHTITMRQTKLKVIPEIAELRNIRKAYTKFTEIFSEFIVQNPPQITTNELSAAFSDFKVNFETFLTNCSLFFKTAESTRRVGRFSPLIEFSQKMLNYWTTIVSKMNEFADVKMLPHVAKFKADFSCLNTNVQQISDSIVTKTYYKESVASQAKVVKFNINQLSTAVNKVMKNEPEKGFPPQALAELKYRTNQLCKLINDKYIILLPSNVTSTPELIRLRSLLQSAGGDILALLDSAYNFRALVSHSLNRMKRLDNEIRQMLDATGIKYTINIVPNGDDTPSEAEEEEEAAPIHENDLHNTEEMFSIQIPETKIPEISPRMVPRSTLHSSKSMRGGTVKFASQTQNIATARSVMTPRKPLISVPNEKLLAFLTEMESTLGISVDENSTYTDRLTAIEKTVKEKLGKPDSPIENNNTNNVEDPNNNENNKEEKE</sequence>
<evidence type="ECO:0000313" key="3">
    <source>
        <dbReference type="Proteomes" id="UP000001542"/>
    </source>
</evidence>
<name>A2F6S2_TRIV3</name>
<proteinExistence type="predicted"/>
<dbReference type="AlphaFoldDB" id="A2F6S2"/>
<organism evidence="2 3">
    <name type="scientific">Trichomonas vaginalis (strain ATCC PRA-98 / G3)</name>
    <dbReference type="NCBI Taxonomy" id="412133"/>
    <lineage>
        <taxon>Eukaryota</taxon>
        <taxon>Metamonada</taxon>
        <taxon>Parabasalia</taxon>
        <taxon>Trichomonadida</taxon>
        <taxon>Trichomonadidae</taxon>
        <taxon>Trichomonas</taxon>
    </lineage>
</organism>
<feature type="compositionally biased region" description="Acidic residues" evidence="1">
    <location>
        <begin position="309"/>
        <end position="319"/>
    </location>
</feature>
<reference evidence="2" key="1">
    <citation type="submission" date="2006-10" db="EMBL/GenBank/DDBJ databases">
        <authorList>
            <person name="Amadeo P."/>
            <person name="Zhao Q."/>
            <person name="Wortman J."/>
            <person name="Fraser-Liggett C."/>
            <person name="Carlton J."/>
        </authorList>
    </citation>
    <scope>NUCLEOTIDE SEQUENCE</scope>
    <source>
        <strain evidence="2">G3</strain>
    </source>
</reference>
<feature type="region of interest" description="Disordered" evidence="1">
    <location>
        <begin position="429"/>
        <end position="462"/>
    </location>
</feature>